<dbReference type="Proteomes" id="UP000245368">
    <property type="component" value="Chromosome"/>
</dbReference>
<proteinExistence type="predicted"/>
<dbReference type="KEGG" id="dez:DKM44_14055"/>
<evidence type="ECO:0000313" key="2">
    <source>
        <dbReference type="Proteomes" id="UP000245368"/>
    </source>
</evidence>
<name>A0A2Z3JGU8_9DEIO</name>
<evidence type="ECO:0000313" key="1">
    <source>
        <dbReference type="EMBL" id="AWN24215.1"/>
    </source>
</evidence>
<keyword evidence="2" id="KW-1185">Reference proteome</keyword>
<reference evidence="1 2" key="1">
    <citation type="submission" date="2018-05" db="EMBL/GenBank/DDBJ databases">
        <title>Complete Genome Sequence of Deinococcus sp. strain 17bor-2.</title>
        <authorList>
            <person name="Srinivasan S."/>
        </authorList>
    </citation>
    <scope>NUCLEOTIDE SEQUENCE [LARGE SCALE GENOMIC DNA]</scope>
    <source>
        <strain evidence="1 2">17bor-2</strain>
    </source>
</reference>
<dbReference type="EMBL" id="CP029494">
    <property type="protein sequence ID" value="AWN24215.1"/>
    <property type="molecule type" value="Genomic_DNA"/>
</dbReference>
<gene>
    <name evidence="1" type="ORF">DKM44_14055</name>
</gene>
<dbReference type="RefSeq" id="WP_109827940.1">
    <property type="nucleotide sequence ID" value="NZ_CP029494.1"/>
</dbReference>
<protein>
    <submittedName>
        <fullName evidence="1">Uncharacterized protein</fullName>
    </submittedName>
</protein>
<organism evidence="1 2">
    <name type="scientific">Deinococcus irradiatisoli</name>
    <dbReference type="NCBI Taxonomy" id="2202254"/>
    <lineage>
        <taxon>Bacteria</taxon>
        <taxon>Thermotogati</taxon>
        <taxon>Deinococcota</taxon>
        <taxon>Deinococci</taxon>
        <taxon>Deinococcales</taxon>
        <taxon>Deinococcaceae</taxon>
        <taxon>Deinococcus</taxon>
    </lineage>
</organism>
<accession>A0A2Z3JGU8</accession>
<dbReference type="AlphaFoldDB" id="A0A2Z3JGU8"/>
<sequence>MSGVDRLALVVGLTALAPGRAVLKLEDGASVPVNLTEQGGFLFGFDAPYVLVVGDGESGEGYRVPAHLFATVRAALHMWSEYEGPTRLRLFHVELESDTLLLDARDAEGLIVSLRVPRPFSVQAGHFLSPHPSDHLVMVTVLQGQLPTMAEVHATGPLPVNAYSFEITPRTLEGSACLEALGYSGRFPSTEKALSGSDN</sequence>